<dbReference type="InterPro" id="IPR015421">
    <property type="entry name" value="PyrdxlP-dep_Trfase_major"/>
</dbReference>
<reference evidence="2 3" key="1">
    <citation type="submission" date="2007-06" db="EMBL/GenBank/DDBJ databases">
        <authorList>
            <person name="Shimkets L."/>
            <person name="Ferriera S."/>
            <person name="Johnson J."/>
            <person name="Kravitz S."/>
            <person name="Beeson K."/>
            <person name="Sutton G."/>
            <person name="Rogers Y.-H."/>
            <person name="Friedman R."/>
            <person name="Frazier M."/>
            <person name="Venter J.C."/>
        </authorList>
    </citation>
    <scope>NUCLEOTIDE SEQUENCE [LARGE SCALE GENOMIC DNA]</scope>
    <source>
        <strain evidence="2 3">SIR-1</strain>
    </source>
</reference>
<evidence type="ECO:0000313" key="2">
    <source>
        <dbReference type="EMBL" id="EDM74419.1"/>
    </source>
</evidence>
<proteinExistence type="predicted"/>
<dbReference type="InterPro" id="IPR004839">
    <property type="entry name" value="Aminotransferase_I/II_large"/>
</dbReference>
<keyword evidence="2" id="KW-0808">Transferase</keyword>
<dbReference type="PANTHER" id="PTHR43510:SF1">
    <property type="entry name" value="AMINOTRANSFERASE FUNCTION, HYPOTHETICAL (EUROFUNG)"/>
    <property type="match status" value="1"/>
</dbReference>
<dbReference type="Gene3D" id="3.90.1150.10">
    <property type="entry name" value="Aspartate Aminotransferase, domain 1"/>
    <property type="match status" value="1"/>
</dbReference>
<comment type="caution">
    <text evidence="2">The sequence shown here is derived from an EMBL/GenBank/DDBJ whole genome shotgun (WGS) entry which is preliminary data.</text>
</comment>
<name>A6GI75_9BACT</name>
<dbReference type="InterPro" id="IPR015422">
    <property type="entry name" value="PyrdxlP-dep_Trfase_small"/>
</dbReference>
<dbReference type="STRING" id="391625.PPSIR1_27798"/>
<feature type="domain" description="Aminotransferase class I/classII large" evidence="1">
    <location>
        <begin position="41"/>
        <end position="342"/>
    </location>
</feature>
<dbReference type="PANTHER" id="PTHR43510">
    <property type="entry name" value="AMINOTRANSFERASE FUNCTION, HYPOTHETICAL (EUROFUNG)"/>
    <property type="match status" value="1"/>
</dbReference>
<evidence type="ECO:0000259" key="1">
    <source>
        <dbReference type="Pfam" id="PF00155"/>
    </source>
</evidence>
<keyword evidence="2" id="KW-0032">Aminotransferase</keyword>
<evidence type="ECO:0000313" key="3">
    <source>
        <dbReference type="Proteomes" id="UP000005801"/>
    </source>
</evidence>
<dbReference type="OrthoDB" id="9804474at2"/>
<dbReference type="EMBL" id="ABCS01000131">
    <property type="protein sequence ID" value="EDM74419.1"/>
    <property type="molecule type" value="Genomic_DNA"/>
</dbReference>
<accession>A6GI75</accession>
<dbReference type="CDD" id="cd00609">
    <property type="entry name" value="AAT_like"/>
    <property type="match status" value="1"/>
</dbReference>
<dbReference type="eggNOG" id="COG0436">
    <property type="taxonomic scope" value="Bacteria"/>
</dbReference>
<dbReference type="Gene3D" id="3.40.640.10">
    <property type="entry name" value="Type I PLP-dependent aspartate aminotransferase-like (Major domain)"/>
    <property type="match status" value="1"/>
</dbReference>
<dbReference type="GO" id="GO:0030170">
    <property type="term" value="F:pyridoxal phosphate binding"/>
    <property type="evidence" value="ECO:0007669"/>
    <property type="project" value="InterPro"/>
</dbReference>
<gene>
    <name evidence="2" type="ORF">PPSIR1_27798</name>
</gene>
<dbReference type="Proteomes" id="UP000005801">
    <property type="component" value="Unassembled WGS sequence"/>
</dbReference>
<dbReference type="SUPFAM" id="SSF53383">
    <property type="entry name" value="PLP-dependent transferases"/>
    <property type="match status" value="1"/>
</dbReference>
<sequence>MAHRPNPGPGAREALELLSSVDAPALADACRRDRATAITARFMALVAARYGVAPECVVPTVGTHQGITQALFALARPGDHAIVERPAFEPLHRVPETLGLSVSRLERRFEDQWRPLSDRLARLLTPKTRAVILSNLHNPSGVAIETAELEAIAEMAARVGAQVFVDEVYLDFDFGADGKPWRPAAVAIDNGLSASSMTKVFGLSSVRVGWLVTRDPDVAEALRHANAYFHVTPPLPSLVLANAALERAEALEALARTHSARGRALVDAWLEGESRLRWVPPSAGQTGLLELPPLTPDPVFCEHLRGRFDTQLVPGSLFEAPGFVRLSYNLPPAELERALGHISAALDELAP</sequence>
<protein>
    <submittedName>
        <fullName evidence="2">Aspartate/tyrosine/aromatic aminotransferase</fullName>
    </submittedName>
</protein>
<organism evidence="2 3">
    <name type="scientific">Plesiocystis pacifica SIR-1</name>
    <dbReference type="NCBI Taxonomy" id="391625"/>
    <lineage>
        <taxon>Bacteria</taxon>
        <taxon>Pseudomonadati</taxon>
        <taxon>Myxococcota</taxon>
        <taxon>Polyangia</taxon>
        <taxon>Nannocystales</taxon>
        <taxon>Nannocystaceae</taxon>
        <taxon>Plesiocystis</taxon>
    </lineage>
</organism>
<dbReference type="GO" id="GO:0008483">
    <property type="term" value="F:transaminase activity"/>
    <property type="evidence" value="ECO:0007669"/>
    <property type="project" value="UniProtKB-KW"/>
</dbReference>
<dbReference type="RefSeq" id="WP_006976411.1">
    <property type="nucleotide sequence ID" value="NZ_ABCS01000131.1"/>
</dbReference>
<keyword evidence="3" id="KW-1185">Reference proteome</keyword>
<dbReference type="AlphaFoldDB" id="A6GI75"/>
<dbReference type="Pfam" id="PF00155">
    <property type="entry name" value="Aminotran_1_2"/>
    <property type="match status" value="1"/>
</dbReference>
<dbReference type="InterPro" id="IPR015424">
    <property type="entry name" value="PyrdxlP-dep_Trfase"/>
</dbReference>